<dbReference type="Gene3D" id="3.40.50.1820">
    <property type="entry name" value="alpha/beta hydrolase"/>
    <property type="match status" value="2"/>
</dbReference>
<protein>
    <submittedName>
        <fullName evidence="3">Uncharacterized protein</fullName>
    </submittedName>
</protein>
<dbReference type="GO" id="GO:0005773">
    <property type="term" value="C:vacuole"/>
    <property type="evidence" value="ECO:0007669"/>
    <property type="project" value="TreeGrafter"/>
</dbReference>
<comment type="similarity">
    <text evidence="1">Belongs to the peptidase S10 family.</text>
</comment>
<feature type="chain" id="PRO_5020420072" evidence="2">
    <location>
        <begin position="37"/>
        <end position="281"/>
    </location>
</feature>
<dbReference type="EMBL" id="PYDT01000008">
    <property type="protein sequence ID" value="THU54702.1"/>
    <property type="molecule type" value="Genomic_DNA"/>
</dbReference>
<feature type="signal peptide" evidence="2">
    <location>
        <begin position="1"/>
        <end position="36"/>
    </location>
</feature>
<sequence length="281" mass="30865">MGFSSLSLVARSSGSSSSSFRICLLLLVAGLAAVAAASCSPAEQQEQDRVARLPGQPRVDFAQYSGYVTVDARAGRALFYWLVEAPPSAQPAPLVLWLNGGPGCSSIAYGASEELGPFRIDSDGKTLYLNPYAWNTGGFSLKDSTFMHLRGHYVPQLSQLVYRKNAGVENATINFRGFLVGNAVTDDYHDYVGTFEYWWTHGLISDATYRILRVRCDYQVSEHPSDACVNALDTADSEMGNIDPYSIYTLPCNDHPRSLKRNLRGHYVSNPLPSKAQFDID</sequence>
<reference evidence="3 4" key="1">
    <citation type="journal article" date="2019" name="Nat. Plants">
        <title>Genome sequencing of Musa balbisiana reveals subgenome evolution and function divergence in polyploid bananas.</title>
        <authorList>
            <person name="Yao X."/>
        </authorList>
    </citation>
    <scope>NUCLEOTIDE SEQUENCE [LARGE SCALE GENOMIC DNA]</scope>
    <source>
        <strain evidence="4">cv. DH-PKW</strain>
        <tissue evidence="3">Leaves</tissue>
    </source>
</reference>
<dbReference type="PANTHER" id="PTHR11802">
    <property type="entry name" value="SERINE PROTEASE FAMILY S10 SERINE CARBOXYPEPTIDASE"/>
    <property type="match status" value="1"/>
</dbReference>
<dbReference type="InterPro" id="IPR001563">
    <property type="entry name" value="Peptidase_S10"/>
</dbReference>
<accession>A0A4S8J2T1</accession>
<dbReference type="Proteomes" id="UP000317650">
    <property type="component" value="Chromosome 10"/>
</dbReference>
<keyword evidence="2" id="KW-0732">Signal</keyword>
<name>A0A4S8J2T1_MUSBA</name>
<dbReference type="AlphaFoldDB" id="A0A4S8J2T1"/>
<keyword evidence="4" id="KW-1185">Reference proteome</keyword>
<dbReference type="STRING" id="52838.A0A4S8J2T1"/>
<evidence type="ECO:0000256" key="1">
    <source>
        <dbReference type="ARBA" id="ARBA00009431"/>
    </source>
</evidence>
<evidence type="ECO:0000256" key="2">
    <source>
        <dbReference type="SAM" id="SignalP"/>
    </source>
</evidence>
<dbReference type="GO" id="GO:0006508">
    <property type="term" value="P:proteolysis"/>
    <property type="evidence" value="ECO:0007669"/>
    <property type="project" value="InterPro"/>
</dbReference>
<comment type="caution">
    <text evidence="3">The sequence shown here is derived from an EMBL/GenBank/DDBJ whole genome shotgun (WGS) entry which is preliminary data.</text>
</comment>
<gene>
    <name evidence="3" type="ORF">C4D60_Mb10t27930</name>
</gene>
<dbReference type="SUPFAM" id="SSF53474">
    <property type="entry name" value="alpha/beta-Hydrolases"/>
    <property type="match status" value="1"/>
</dbReference>
<dbReference type="InterPro" id="IPR029058">
    <property type="entry name" value="AB_hydrolase_fold"/>
</dbReference>
<dbReference type="GO" id="GO:0004185">
    <property type="term" value="F:serine-type carboxypeptidase activity"/>
    <property type="evidence" value="ECO:0007669"/>
    <property type="project" value="InterPro"/>
</dbReference>
<evidence type="ECO:0000313" key="3">
    <source>
        <dbReference type="EMBL" id="THU54702.1"/>
    </source>
</evidence>
<dbReference type="PANTHER" id="PTHR11802:SF198">
    <property type="entry name" value="SERINE CARBOXYPEPTIDASE-LIKE 27"/>
    <property type="match status" value="1"/>
</dbReference>
<dbReference type="Pfam" id="PF00450">
    <property type="entry name" value="Peptidase_S10"/>
    <property type="match status" value="2"/>
</dbReference>
<evidence type="ECO:0000313" key="4">
    <source>
        <dbReference type="Proteomes" id="UP000317650"/>
    </source>
</evidence>
<organism evidence="3 4">
    <name type="scientific">Musa balbisiana</name>
    <name type="common">Banana</name>
    <dbReference type="NCBI Taxonomy" id="52838"/>
    <lineage>
        <taxon>Eukaryota</taxon>
        <taxon>Viridiplantae</taxon>
        <taxon>Streptophyta</taxon>
        <taxon>Embryophyta</taxon>
        <taxon>Tracheophyta</taxon>
        <taxon>Spermatophyta</taxon>
        <taxon>Magnoliopsida</taxon>
        <taxon>Liliopsida</taxon>
        <taxon>Zingiberales</taxon>
        <taxon>Musaceae</taxon>
        <taxon>Musa</taxon>
    </lineage>
</organism>
<proteinExistence type="inferred from homology"/>